<accession>A0A4Y2IX12</accession>
<protein>
    <submittedName>
        <fullName evidence="1">Uncharacterized protein</fullName>
    </submittedName>
</protein>
<comment type="caution">
    <text evidence="1">The sequence shown here is derived from an EMBL/GenBank/DDBJ whole genome shotgun (WGS) entry which is preliminary data.</text>
</comment>
<dbReference type="AlphaFoldDB" id="A0A4Y2IX12"/>
<keyword evidence="2" id="KW-1185">Reference proteome</keyword>
<evidence type="ECO:0000313" key="1">
    <source>
        <dbReference type="EMBL" id="GBM81769.1"/>
    </source>
</evidence>
<organism evidence="1 2">
    <name type="scientific">Araneus ventricosus</name>
    <name type="common">Orbweaver spider</name>
    <name type="synonym">Epeira ventricosa</name>
    <dbReference type="NCBI Taxonomy" id="182803"/>
    <lineage>
        <taxon>Eukaryota</taxon>
        <taxon>Metazoa</taxon>
        <taxon>Ecdysozoa</taxon>
        <taxon>Arthropoda</taxon>
        <taxon>Chelicerata</taxon>
        <taxon>Arachnida</taxon>
        <taxon>Araneae</taxon>
        <taxon>Araneomorphae</taxon>
        <taxon>Entelegynae</taxon>
        <taxon>Araneoidea</taxon>
        <taxon>Araneidae</taxon>
        <taxon>Araneus</taxon>
    </lineage>
</organism>
<evidence type="ECO:0000313" key="2">
    <source>
        <dbReference type="Proteomes" id="UP000499080"/>
    </source>
</evidence>
<dbReference type="EMBL" id="BGPR01002967">
    <property type="protein sequence ID" value="GBM81769.1"/>
    <property type="molecule type" value="Genomic_DNA"/>
</dbReference>
<proteinExistence type="predicted"/>
<reference evidence="1 2" key="1">
    <citation type="journal article" date="2019" name="Sci. Rep.">
        <title>Orb-weaving spider Araneus ventricosus genome elucidates the spidroin gene catalogue.</title>
        <authorList>
            <person name="Kono N."/>
            <person name="Nakamura H."/>
            <person name="Ohtoshi R."/>
            <person name="Moran D.A.P."/>
            <person name="Shinohara A."/>
            <person name="Yoshida Y."/>
            <person name="Fujiwara M."/>
            <person name="Mori M."/>
            <person name="Tomita M."/>
            <person name="Arakawa K."/>
        </authorList>
    </citation>
    <scope>NUCLEOTIDE SEQUENCE [LARGE SCALE GENOMIC DNA]</scope>
</reference>
<sequence length="176" mass="19665">MVSRSPPACLKPYTLLGRLDRCGFRTIPTTLAQSATVKPRSHDQITHRFRPRFALFPVVGTGRFDAVRGFLSASVVSRDLAVNSSDIKGPDGDNSSANYSAVAKFRVVRTARMFEFHRPQSTNANLEVWTSHTSLEQGFRGDCTYVSVRRLSSFDVRAFTDISPERSSHPQTLEQQ</sequence>
<gene>
    <name evidence="1" type="ORF">AVEN_106594_1</name>
</gene>
<dbReference type="Proteomes" id="UP000499080">
    <property type="component" value="Unassembled WGS sequence"/>
</dbReference>
<name>A0A4Y2IX12_ARAVE</name>